<dbReference type="InterPro" id="IPR001343">
    <property type="entry name" value="Hemolysn_Ca-bd"/>
</dbReference>
<comment type="subcellular location">
    <subcellularLocation>
        <location evidence="1">Secreted</location>
    </subcellularLocation>
</comment>
<dbReference type="PRINTS" id="PR00313">
    <property type="entry name" value="CABNDNGRPT"/>
</dbReference>
<dbReference type="RefSeq" id="WP_259060494.1">
    <property type="nucleotide sequence ID" value="NZ_CP102845.1"/>
</dbReference>
<dbReference type="Gene3D" id="2.150.10.10">
    <property type="entry name" value="Serralysin-like metalloprotease, C-terminal"/>
    <property type="match status" value="2"/>
</dbReference>
<dbReference type="PROSITE" id="PS00330">
    <property type="entry name" value="HEMOLYSIN_CALCIUM"/>
    <property type="match status" value="5"/>
</dbReference>
<evidence type="ECO:0000313" key="3">
    <source>
        <dbReference type="EMBL" id="UVF20682.1"/>
    </source>
</evidence>
<dbReference type="EMBL" id="CP102845">
    <property type="protein sequence ID" value="UVF20682.1"/>
    <property type="molecule type" value="Genomic_DNA"/>
</dbReference>
<dbReference type="Proteomes" id="UP001017257">
    <property type="component" value="Chromosome"/>
</dbReference>
<proteinExistence type="predicted"/>
<dbReference type="Pfam" id="PF00353">
    <property type="entry name" value="HemolysinCabind"/>
    <property type="match status" value="3"/>
</dbReference>
<gene>
    <name evidence="3" type="ORF">HPT29_006015</name>
</gene>
<dbReference type="InterPro" id="IPR024079">
    <property type="entry name" value="MetalloPept_cat_dom_sf"/>
</dbReference>
<dbReference type="PANTHER" id="PTHR38340">
    <property type="entry name" value="S-LAYER PROTEIN"/>
    <property type="match status" value="1"/>
</dbReference>
<name>A0ABY5RWV4_9HYPH</name>
<reference evidence="3" key="1">
    <citation type="submission" date="2022-08" db="EMBL/GenBank/DDBJ databases">
        <title>Microvirga terrae sp. nov., isolated from soil.</title>
        <authorList>
            <person name="Kim K.H."/>
            <person name="Seo Y.L."/>
            <person name="Kim J.M."/>
            <person name="Lee J.K."/>
            <person name="Han D.M."/>
            <person name="Jeon C.O."/>
        </authorList>
    </citation>
    <scope>NUCLEOTIDE SEQUENCE</scope>
    <source>
        <strain evidence="3">R24</strain>
    </source>
</reference>
<dbReference type="PANTHER" id="PTHR38340:SF1">
    <property type="entry name" value="S-LAYER PROTEIN"/>
    <property type="match status" value="1"/>
</dbReference>
<evidence type="ECO:0000313" key="4">
    <source>
        <dbReference type="Proteomes" id="UP001017257"/>
    </source>
</evidence>
<evidence type="ECO:0000256" key="1">
    <source>
        <dbReference type="ARBA" id="ARBA00004613"/>
    </source>
</evidence>
<dbReference type="InterPro" id="IPR011049">
    <property type="entry name" value="Serralysin-like_metalloprot_C"/>
</dbReference>
<dbReference type="SUPFAM" id="SSF51120">
    <property type="entry name" value="beta-Roll"/>
    <property type="match status" value="3"/>
</dbReference>
<sequence length="686" mass="71565">MSQVPKTASAATGPTTQQTDVTALLCGYQWGGSITYAFPDEMSDYDGEWDDPHVYRLSFERQQAVWHILEGWGPYETASRFGLTPVEGFTRLSITYAGFGQGTLQISGINLEDAPEVENRRVLGYSNFPGNRSGGAGNVALVENKYSYEVEILPGSWSYFVIIHELGHALGLKHPHQEAPRGSFPIMSEEHDRDDFTVMSYKGAGTNPQTFMQYDIAALQMMYGANFEFRSGDTIYRWAANGETFVDGVSQGAMVSRFVLQTIWDGNGNDTYDLRAFEGSTVDLEPGGFTIFEIGSRSRIEKGNISNAFQYGSDPRSLIENVLAGEGNDRISGNATANMLVGNGGNDELRGKGGNDGLKGGAGNDWMDGGSGADMMDGGDGWDVASYQSISASEGGVVVNLETNKNGGAARGDKLYRIEVVQGTNANDSLTAIDRGNGSGVQLYGEGGDDGLTGKGGDALFGGAGNDWLDGGPGGDLLDGGAGWDVLSYQSATGGVVVDLTGNQNGGAAAGDQVSNIEVLQGSNYADTLTSVDRGGGSGAQLYGEGGNDTLTGKAGGDYLFGGAGDDLLDSGFGCDVLSGGAGADTFRFSTGPGAGNVDTIQDFSAAEGDRIVLSRSVFASAGYQYLSGAAFKLGAAATAAEHRIVYNQTTGELFYDADGSGAAAQVKFAVIANHASLSAASFSIL</sequence>
<accession>A0ABY5RWV4</accession>
<organism evidence="3 4">
    <name type="scientific">Microvirga terrae</name>
    <dbReference type="NCBI Taxonomy" id="2740529"/>
    <lineage>
        <taxon>Bacteria</taxon>
        <taxon>Pseudomonadati</taxon>
        <taxon>Pseudomonadota</taxon>
        <taxon>Alphaproteobacteria</taxon>
        <taxon>Hyphomicrobiales</taxon>
        <taxon>Methylobacteriaceae</taxon>
        <taxon>Microvirga</taxon>
    </lineage>
</organism>
<evidence type="ECO:0000256" key="2">
    <source>
        <dbReference type="ARBA" id="ARBA00022525"/>
    </source>
</evidence>
<dbReference type="Gene3D" id="3.40.390.10">
    <property type="entry name" value="Collagenase (Catalytic Domain)"/>
    <property type="match status" value="1"/>
</dbReference>
<keyword evidence="2" id="KW-0964">Secreted</keyword>
<dbReference type="InterPro" id="IPR050557">
    <property type="entry name" value="RTX_toxin/Mannuronan_C5-epim"/>
</dbReference>
<dbReference type="InterPro" id="IPR018511">
    <property type="entry name" value="Hemolysin-typ_Ca-bd_CS"/>
</dbReference>
<protein>
    <submittedName>
        <fullName evidence="3">M10 family metallopeptidase C-terminal domain-containing protein</fullName>
    </submittedName>
</protein>
<keyword evidence="4" id="KW-1185">Reference proteome</keyword>
<dbReference type="SUPFAM" id="SSF55486">
    <property type="entry name" value="Metalloproteases ('zincins'), catalytic domain"/>
    <property type="match status" value="1"/>
</dbReference>